<dbReference type="SUPFAM" id="SSF53300">
    <property type="entry name" value="vWA-like"/>
    <property type="match status" value="3"/>
</dbReference>
<dbReference type="FunFam" id="3.40.50.410:FF:000004">
    <property type="entry name" value="collagen alpha-6(VI) chain"/>
    <property type="match status" value="2"/>
</dbReference>
<feature type="domain" description="VWFA" evidence="7">
    <location>
        <begin position="233"/>
        <end position="410"/>
    </location>
</feature>
<gene>
    <name evidence="8" type="ORF">V1264_008392</name>
</gene>
<sequence length="630" mass="66939">MQFMWILFISLAVINVTSALDEDVENDQTKRTATCTGKADIVFLVDSSGSVGQTNFNKTLQFIKDVVNKFSIGSNDVRIGVDTFSTSFRREFTLGRYSSKWSINSALDRIRYRAGGTDTASALSNMTSGSFSRSSGHRTGVRKVAVVITDGKSNSYSQTAAAARQARSAGIYLVAIGIGSGINVTELNAIASTRRNVFTTPSFSALSGLQGLLRTRLCPVMTPKPAACTGKADIVFLVDSSGSVGQTNFNKTLQFIKDVVNKFSIGSNAVRIGVDTFSSSFRREFTLSRYSSKWSINYALDRISYRGGNTVTASALSNMTSGSFSRSAGHRTGVRKIAVVITDGKSSSYSQTAAAARRARSAGIYLVAIGIGSGINVTELNAIASTRRNVFTTPSFSALSGLQGLLRTRLCPVMTPKPAVSCTGRRADVMFLLDSSGSVGELNFNKTLQLVRDVVSHFSIGSNAMKVGVDTFATGFRQEILLRSSSSASSFARNVNKIKYDGGSTYTGLGLTGMTTVSFSTEAGHRTGVPKVGIVVTDGQSSSSSNTVAAAKKAKSAGIYLLVVGVGSSVTTSELNSIATYPYSQNVFNAKSYTSMNSLHGVLAARGCARGSRYGKRLAAEEEIPEEHLE</sequence>
<evidence type="ECO:0000256" key="5">
    <source>
        <dbReference type="ARBA" id="ARBA00023180"/>
    </source>
</evidence>
<dbReference type="InterPro" id="IPR036465">
    <property type="entry name" value="vWFA_dom_sf"/>
</dbReference>
<dbReference type="EMBL" id="JBAMIC010000021">
    <property type="protein sequence ID" value="KAK7092683.1"/>
    <property type="molecule type" value="Genomic_DNA"/>
</dbReference>
<evidence type="ECO:0000313" key="9">
    <source>
        <dbReference type="Proteomes" id="UP001374579"/>
    </source>
</evidence>
<dbReference type="PROSITE" id="PS50234">
    <property type="entry name" value="VWFA"/>
    <property type="match status" value="3"/>
</dbReference>
<dbReference type="Gene3D" id="3.40.50.410">
    <property type="entry name" value="von Willebrand factor, type A domain"/>
    <property type="match status" value="3"/>
</dbReference>
<dbReference type="Pfam" id="PF00092">
    <property type="entry name" value="VWA"/>
    <property type="match status" value="3"/>
</dbReference>
<dbReference type="InterPro" id="IPR002035">
    <property type="entry name" value="VWF_A"/>
</dbReference>
<proteinExistence type="predicted"/>
<evidence type="ECO:0000256" key="6">
    <source>
        <dbReference type="SAM" id="SignalP"/>
    </source>
</evidence>
<dbReference type="PANTHER" id="PTHR24020">
    <property type="entry name" value="COLLAGEN ALPHA"/>
    <property type="match status" value="1"/>
</dbReference>
<dbReference type="SMART" id="SM00327">
    <property type="entry name" value="VWA"/>
    <property type="match status" value="3"/>
</dbReference>
<organism evidence="8 9">
    <name type="scientific">Littorina saxatilis</name>
    <dbReference type="NCBI Taxonomy" id="31220"/>
    <lineage>
        <taxon>Eukaryota</taxon>
        <taxon>Metazoa</taxon>
        <taxon>Spiralia</taxon>
        <taxon>Lophotrochozoa</taxon>
        <taxon>Mollusca</taxon>
        <taxon>Gastropoda</taxon>
        <taxon>Caenogastropoda</taxon>
        <taxon>Littorinimorpha</taxon>
        <taxon>Littorinoidea</taxon>
        <taxon>Littorinidae</taxon>
        <taxon>Littorina</taxon>
    </lineage>
</organism>
<dbReference type="InterPro" id="IPR050525">
    <property type="entry name" value="ECM_Assembly_Org"/>
</dbReference>
<evidence type="ECO:0000313" key="8">
    <source>
        <dbReference type="EMBL" id="KAK7092683.1"/>
    </source>
</evidence>
<dbReference type="Proteomes" id="UP001374579">
    <property type="component" value="Unassembled WGS sequence"/>
</dbReference>
<keyword evidence="9" id="KW-1185">Reference proteome</keyword>
<evidence type="ECO:0000256" key="4">
    <source>
        <dbReference type="ARBA" id="ARBA00022737"/>
    </source>
</evidence>
<accession>A0AAN9AT02</accession>
<evidence type="ECO:0000256" key="2">
    <source>
        <dbReference type="ARBA" id="ARBA00022525"/>
    </source>
</evidence>
<keyword evidence="5" id="KW-0325">Glycoprotein</keyword>
<keyword evidence="2" id="KW-0964">Secreted</keyword>
<protein>
    <recommendedName>
        <fullName evidence="7">VWFA domain-containing protein</fullName>
    </recommendedName>
</protein>
<feature type="domain" description="VWFA" evidence="7">
    <location>
        <begin position="40"/>
        <end position="217"/>
    </location>
</feature>
<dbReference type="GO" id="GO:0005576">
    <property type="term" value="C:extracellular region"/>
    <property type="evidence" value="ECO:0007669"/>
    <property type="project" value="UniProtKB-SubCell"/>
</dbReference>
<dbReference type="PANTHER" id="PTHR24020:SF87">
    <property type="entry name" value="COLLAGEN ALPHA-1(VI) CHAIN-LIKE"/>
    <property type="match status" value="1"/>
</dbReference>
<feature type="chain" id="PRO_5043006967" description="VWFA domain-containing protein" evidence="6">
    <location>
        <begin position="20"/>
        <end position="630"/>
    </location>
</feature>
<evidence type="ECO:0000256" key="3">
    <source>
        <dbReference type="ARBA" id="ARBA00022729"/>
    </source>
</evidence>
<reference evidence="8 9" key="1">
    <citation type="submission" date="2024-02" db="EMBL/GenBank/DDBJ databases">
        <title>Chromosome-scale genome assembly of the rough periwinkle Littorina saxatilis.</title>
        <authorList>
            <person name="De Jode A."/>
            <person name="Faria R."/>
            <person name="Formenti G."/>
            <person name="Sims Y."/>
            <person name="Smith T.P."/>
            <person name="Tracey A."/>
            <person name="Wood J.M.D."/>
            <person name="Zagrodzka Z.B."/>
            <person name="Johannesson K."/>
            <person name="Butlin R.K."/>
            <person name="Leder E.H."/>
        </authorList>
    </citation>
    <scope>NUCLEOTIDE SEQUENCE [LARGE SCALE GENOMIC DNA]</scope>
    <source>
        <strain evidence="8">Snail1</strain>
        <tissue evidence="8">Muscle</tissue>
    </source>
</reference>
<keyword evidence="3 6" id="KW-0732">Signal</keyword>
<dbReference type="CDD" id="cd01450">
    <property type="entry name" value="vWFA_subfamily_ECM"/>
    <property type="match status" value="1"/>
</dbReference>
<dbReference type="PRINTS" id="PR00453">
    <property type="entry name" value="VWFADOMAIN"/>
</dbReference>
<comment type="caution">
    <text evidence="8">The sequence shown here is derived from an EMBL/GenBank/DDBJ whole genome shotgun (WGS) entry which is preliminary data.</text>
</comment>
<feature type="signal peptide" evidence="6">
    <location>
        <begin position="1"/>
        <end position="19"/>
    </location>
</feature>
<feature type="domain" description="VWFA" evidence="7">
    <location>
        <begin position="428"/>
        <end position="603"/>
    </location>
</feature>
<comment type="subcellular location">
    <subcellularLocation>
        <location evidence="1">Secreted</location>
    </subcellularLocation>
</comment>
<evidence type="ECO:0000256" key="1">
    <source>
        <dbReference type="ARBA" id="ARBA00004613"/>
    </source>
</evidence>
<dbReference type="AlphaFoldDB" id="A0AAN9AT02"/>
<evidence type="ECO:0000259" key="7">
    <source>
        <dbReference type="PROSITE" id="PS50234"/>
    </source>
</evidence>
<keyword evidence="4" id="KW-0677">Repeat</keyword>
<name>A0AAN9AT02_9CAEN</name>